<evidence type="ECO:0000256" key="5">
    <source>
        <dbReference type="ARBA" id="ARBA00022692"/>
    </source>
</evidence>
<dbReference type="Gene3D" id="1.10.3720.10">
    <property type="entry name" value="MetI-like"/>
    <property type="match status" value="1"/>
</dbReference>
<keyword evidence="3" id="KW-1003">Cell membrane</keyword>
<keyword evidence="5 9" id="KW-0812">Transmembrane</keyword>
<comment type="subcellular location">
    <subcellularLocation>
        <location evidence="1">Cell inner membrane</location>
        <topology evidence="1">Multi-pass membrane protein</topology>
    </subcellularLocation>
</comment>
<comment type="caution">
    <text evidence="11">The sequence shown here is derived from an EMBL/GenBank/DDBJ whole genome shotgun (WGS) entry which is preliminary data.</text>
</comment>
<evidence type="ECO:0000256" key="2">
    <source>
        <dbReference type="ARBA" id="ARBA00022448"/>
    </source>
</evidence>
<evidence type="ECO:0000256" key="8">
    <source>
        <dbReference type="SAM" id="MobiDB-lite"/>
    </source>
</evidence>
<dbReference type="GO" id="GO:0005886">
    <property type="term" value="C:plasma membrane"/>
    <property type="evidence" value="ECO:0007669"/>
    <property type="project" value="UniProtKB-SubCell"/>
</dbReference>
<gene>
    <name evidence="11" type="ORF">HHL25_07060</name>
</gene>
<dbReference type="AlphaFoldDB" id="A0A7Y0AUT9"/>
<protein>
    <recommendedName>
        <fullName evidence="10">ABC transmembrane type-1 domain-containing protein</fullName>
    </recommendedName>
</protein>
<dbReference type="Proteomes" id="UP000541470">
    <property type="component" value="Unassembled WGS sequence"/>
</dbReference>
<dbReference type="EMBL" id="JABBGK010000001">
    <property type="protein sequence ID" value="NML73881.1"/>
    <property type="molecule type" value="Genomic_DNA"/>
</dbReference>
<dbReference type="InterPro" id="IPR035906">
    <property type="entry name" value="MetI-like_sf"/>
</dbReference>
<evidence type="ECO:0000256" key="9">
    <source>
        <dbReference type="SAM" id="Phobius"/>
    </source>
</evidence>
<organism evidence="11 12">
    <name type="scientific">Rhizobium terricola</name>
    <dbReference type="NCBI Taxonomy" id="2728849"/>
    <lineage>
        <taxon>Bacteria</taxon>
        <taxon>Pseudomonadati</taxon>
        <taxon>Pseudomonadota</taxon>
        <taxon>Alphaproteobacteria</taxon>
        <taxon>Hyphomicrobiales</taxon>
        <taxon>Rhizobiaceae</taxon>
        <taxon>Rhizobium/Agrobacterium group</taxon>
        <taxon>Rhizobium</taxon>
    </lineage>
</organism>
<dbReference type="SUPFAM" id="SSF161098">
    <property type="entry name" value="MetI-like"/>
    <property type="match status" value="1"/>
</dbReference>
<evidence type="ECO:0000256" key="4">
    <source>
        <dbReference type="ARBA" id="ARBA00022519"/>
    </source>
</evidence>
<sequence length="311" mass="32947">MSSLRIEHGPSPAAPAGDGAPVRFNRPPGFSVISLLGDWGLAMPLILVAGTVLLVPCFAMILSSFSAADGSLTLKNWSDTFASKTAVDAITGSLLLGFTVATIAAAVGIPLSLMIARMPGLGRSINMGILNVASHFGGIGLGFGFIAALGTYGMVTLSLNALGIPFVPPKQNAFWGLVIAYEYSNIPLFVILTLPAVAALRNEWWEAAQTASASRLQFWRHIGLPILGPFFIGSWLLIFTWAVGLYGLPVALNGSAPGSFRLITLEMAKSLTGSFFGKNYMPVYAVVLMISAGVTLGLYQIILRRGTRWLK</sequence>
<dbReference type="InterPro" id="IPR000515">
    <property type="entry name" value="MetI-like"/>
</dbReference>
<evidence type="ECO:0000313" key="12">
    <source>
        <dbReference type="Proteomes" id="UP000541470"/>
    </source>
</evidence>
<accession>A0A7Y0AUT9</accession>
<feature type="transmembrane region" description="Helical" evidence="9">
    <location>
        <begin position="45"/>
        <end position="68"/>
    </location>
</feature>
<dbReference type="PANTHER" id="PTHR43357">
    <property type="entry name" value="INNER MEMBRANE ABC TRANSPORTER PERMEASE PROTEIN YDCV"/>
    <property type="match status" value="1"/>
</dbReference>
<dbReference type="PANTHER" id="PTHR43357:SF4">
    <property type="entry name" value="INNER MEMBRANE ABC TRANSPORTER PERMEASE PROTEIN YDCV"/>
    <property type="match status" value="1"/>
</dbReference>
<evidence type="ECO:0000259" key="10">
    <source>
        <dbReference type="PROSITE" id="PS50928"/>
    </source>
</evidence>
<feature type="compositionally biased region" description="Low complexity" evidence="8">
    <location>
        <begin position="9"/>
        <end position="20"/>
    </location>
</feature>
<feature type="region of interest" description="Disordered" evidence="8">
    <location>
        <begin position="1"/>
        <end position="20"/>
    </location>
</feature>
<feature type="transmembrane region" description="Helical" evidence="9">
    <location>
        <begin position="94"/>
        <end position="116"/>
    </location>
</feature>
<feature type="transmembrane region" description="Helical" evidence="9">
    <location>
        <begin position="128"/>
        <end position="153"/>
    </location>
</feature>
<dbReference type="CDD" id="cd06261">
    <property type="entry name" value="TM_PBP2"/>
    <property type="match status" value="1"/>
</dbReference>
<evidence type="ECO:0000256" key="6">
    <source>
        <dbReference type="ARBA" id="ARBA00022989"/>
    </source>
</evidence>
<dbReference type="GO" id="GO:0055085">
    <property type="term" value="P:transmembrane transport"/>
    <property type="evidence" value="ECO:0007669"/>
    <property type="project" value="InterPro"/>
</dbReference>
<dbReference type="PROSITE" id="PS50928">
    <property type="entry name" value="ABC_TM1"/>
    <property type="match status" value="1"/>
</dbReference>
<evidence type="ECO:0000313" key="11">
    <source>
        <dbReference type="EMBL" id="NML73881.1"/>
    </source>
</evidence>
<keyword evidence="2" id="KW-0813">Transport</keyword>
<reference evidence="11 12" key="1">
    <citation type="submission" date="2020-04" db="EMBL/GenBank/DDBJ databases">
        <title>Rhizobium sp. S-51 isolated from soil.</title>
        <authorList>
            <person name="Dahal R.H."/>
        </authorList>
    </citation>
    <scope>NUCLEOTIDE SEQUENCE [LARGE SCALE GENOMIC DNA]</scope>
    <source>
        <strain evidence="11 12">S-51</strain>
    </source>
</reference>
<name>A0A7Y0AUT9_9HYPH</name>
<keyword evidence="4" id="KW-0997">Cell inner membrane</keyword>
<evidence type="ECO:0000256" key="1">
    <source>
        <dbReference type="ARBA" id="ARBA00004429"/>
    </source>
</evidence>
<keyword evidence="12" id="KW-1185">Reference proteome</keyword>
<evidence type="ECO:0000256" key="7">
    <source>
        <dbReference type="ARBA" id="ARBA00023136"/>
    </source>
</evidence>
<keyword evidence="6 9" id="KW-1133">Transmembrane helix</keyword>
<proteinExistence type="predicted"/>
<feature type="transmembrane region" description="Helical" evidence="9">
    <location>
        <begin position="281"/>
        <end position="302"/>
    </location>
</feature>
<dbReference type="RefSeq" id="WP_169588560.1">
    <property type="nucleotide sequence ID" value="NZ_JABBGK010000001.1"/>
</dbReference>
<evidence type="ECO:0000256" key="3">
    <source>
        <dbReference type="ARBA" id="ARBA00022475"/>
    </source>
</evidence>
<feature type="transmembrane region" description="Helical" evidence="9">
    <location>
        <begin position="221"/>
        <end position="243"/>
    </location>
</feature>
<feature type="transmembrane region" description="Helical" evidence="9">
    <location>
        <begin position="173"/>
        <end position="200"/>
    </location>
</feature>
<feature type="domain" description="ABC transmembrane type-1" evidence="10">
    <location>
        <begin position="90"/>
        <end position="299"/>
    </location>
</feature>
<keyword evidence="7 9" id="KW-0472">Membrane</keyword>